<organism evidence="11 12">
    <name type="scientific">Demequina litorisediminis</name>
    <dbReference type="NCBI Taxonomy" id="1849022"/>
    <lineage>
        <taxon>Bacteria</taxon>
        <taxon>Bacillati</taxon>
        <taxon>Actinomycetota</taxon>
        <taxon>Actinomycetes</taxon>
        <taxon>Micrococcales</taxon>
        <taxon>Demequinaceae</taxon>
        <taxon>Demequina</taxon>
    </lineage>
</organism>
<dbReference type="Pfam" id="PF00795">
    <property type="entry name" value="CN_hydrolase"/>
    <property type="match status" value="1"/>
</dbReference>
<evidence type="ECO:0000256" key="1">
    <source>
        <dbReference type="ARBA" id="ARBA00004651"/>
    </source>
</evidence>
<dbReference type="PANTHER" id="PTHR38686:SF1">
    <property type="entry name" value="APOLIPOPROTEIN N-ACYLTRANSFERASE"/>
    <property type="match status" value="1"/>
</dbReference>
<keyword evidence="4 9" id="KW-0812">Transmembrane</keyword>
<dbReference type="EMBL" id="BSUN01000001">
    <property type="protein sequence ID" value="GMA37631.1"/>
    <property type="molecule type" value="Genomic_DNA"/>
</dbReference>
<dbReference type="InterPro" id="IPR045378">
    <property type="entry name" value="LNT_N"/>
</dbReference>
<evidence type="ECO:0000313" key="12">
    <source>
        <dbReference type="Proteomes" id="UP001157125"/>
    </source>
</evidence>
<keyword evidence="3" id="KW-0808">Transferase</keyword>
<feature type="transmembrane region" description="Helical" evidence="9">
    <location>
        <begin position="47"/>
        <end position="66"/>
    </location>
</feature>
<keyword evidence="6 9" id="KW-0472">Membrane</keyword>
<feature type="region of interest" description="Disordered" evidence="8">
    <location>
        <begin position="420"/>
        <end position="454"/>
    </location>
</feature>
<comment type="subcellular location">
    <subcellularLocation>
        <location evidence="1">Cell membrane</location>
        <topology evidence="1">Multi-pass membrane protein</topology>
    </subcellularLocation>
</comment>
<dbReference type="Proteomes" id="UP001157125">
    <property type="component" value="Unassembled WGS sequence"/>
</dbReference>
<evidence type="ECO:0000256" key="8">
    <source>
        <dbReference type="SAM" id="MobiDB-lite"/>
    </source>
</evidence>
<feature type="domain" description="CN hydrolase" evidence="10">
    <location>
        <begin position="216"/>
        <end position="481"/>
    </location>
</feature>
<dbReference type="InterPro" id="IPR003010">
    <property type="entry name" value="C-N_Hydrolase"/>
</dbReference>
<dbReference type="Gene3D" id="3.60.110.10">
    <property type="entry name" value="Carbon-nitrogen hydrolase"/>
    <property type="match status" value="1"/>
</dbReference>
<evidence type="ECO:0000256" key="3">
    <source>
        <dbReference type="ARBA" id="ARBA00022679"/>
    </source>
</evidence>
<dbReference type="SUPFAM" id="SSF56317">
    <property type="entry name" value="Carbon-nitrogen hydrolase"/>
    <property type="match status" value="1"/>
</dbReference>
<gene>
    <name evidence="11" type="ORF">GCM10025876_38350</name>
</gene>
<feature type="transmembrane region" description="Helical" evidence="9">
    <location>
        <begin position="185"/>
        <end position="207"/>
    </location>
</feature>
<sequence>MPRVLITLLLAVGGGLVLNAGFPDLGWWPLVYAALAMLWLALRETTVWRGFLLTWLFSIAFLLPHLTWADASVGKVPWVALSIAEGAFMALFGAAWVCVRRSPLMSGRPPWWSPLAFGLLWVGMEQLRSLIPFGGFPWGRIAYSQVDAPIARFAWLGGVPLTAFVVAVVAGCLGLAIEAALTRRLVLAGAAPIVGAVLLIGGLFVPIDTQAQDGTLRVGAVQGNVPNTGLDAFSQAREVTKNHHDGTLALVESDPGPIDLLLWPENSSDYDPRADEESEALVTASAQAAGAPLLLGTNDYSPEDGRYNTMLLWSQAGSVIDSYNKQRPAPFAEYIPIRDFVSRFSDAVDLVQTEVLPGTGSATIDVPVAALNRVVTVGTPICFEIAYDAIITDAIAEGAEALLVPTNNASLRPDRGVHAAVADDAPGGHHHGPRRNPDLDRWRLRSGDTERQARGVDRALHRRSGFTPRCRFARRSPRRWD</sequence>
<feature type="transmembrane region" description="Helical" evidence="9">
    <location>
        <begin position="153"/>
        <end position="173"/>
    </location>
</feature>
<dbReference type="NCBIfam" id="TIGR00546">
    <property type="entry name" value="lnt"/>
    <property type="match status" value="1"/>
</dbReference>
<dbReference type="InterPro" id="IPR036526">
    <property type="entry name" value="C-N_Hydrolase_sf"/>
</dbReference>
<accession>A0ABQ6IIT6</accession>
<dbReference type="Pfam" id="PF20154">
    <property type="entry name" value="LNT_N"/>
    <property type="match status" value="1"/>
</dbReference>
<evidence type="ECO:0000259" key="10">
    <source>
        <dbReference type="PROSITE" id="PS50263"/>
    </source>
</evidence>
<dbReference type="PANTHER" id="PTHR38686">
    <property type="entry name" value="APOLIPOPROTEIN N-ACYLTRANSFERASE"/>
    <property type="match status" value="1"/>
</dbReference>
<keyword evidence="12" id="KW-1185">Reference proteome</keyword>
<dbReference type="RefSeq" id="WP_284329203.1">
    <property type="nucleotide sequence ID" value="NZ_BSUN01000001.1"/>
</dbReference>
<dbReference type="InterPro" id="IPR004563">
    <property type="entry name" value="Apolipo_AcylTrfase"/>
</dbReference>
<keyword evidence="2" id="KW-1003">Cell membrane</keyword>
<evidence type="ECO:0000256" key="6">
    <source>
        <dbReference type="ARBA" id="ARBA00023136"/>
    </source>
</evidence>
<comment type="caution">
    <text evidence="11">The sequence shown here is derived from an EMBL/GenBank/DDBJ whole genome shotgun (WGS) entry which is preliminary data.</text>
</comment>
<feature type="transmembrane region" description="Helical" evidence="9">
    <location>
        <begin position="78"/>
        <end position="99"/>
    </location>
</feature>
<dbReference type="PROSITE" id="PS50263">
    <property type="entry name" value="CN_HYDROLASE"/>
    <property type="match status" value="1"/>
</dbReference>
<protein>
    <recommendedName>
        <fullName evidence="10">CN hydrolase domain-containing protein</fullName>
    </recommendedName>
</protein>
<evidence type="ECO:0000256" key="7">
    <source>
        <dbReference type="ARBA" id="ARBA00023315"/>
    </source>
</evidence>
<keyword evidence="5 9" id="KW-1133">Transmembrane helix</keyword>
<reference evidence="12" key="1">
    <citation type="journal article" date="2019" name="Int. J. Syst. Evol. Microbiol.">
        <title>The Global Catalogue of Microorganisms (GCM) 10K type strain sequencing project: providing services to taxonomists for standard genome sequencing and annotation.</title>
        <authorList>
            <consortium name="The Broad Institute Genomics Platform"/>
            <consortium name="The Broad Institute Genome Sequencing Center for Infectious Disease"/>
            <person name="Wu L."/>
            <person name="Ma J."/>
        </authorList>
    </citation>
    <scope>NUCLEOTIDE SEQUENCE [LARGE SCALE GENOMIC DNA]</scope>
    <source>
        <strain evidence="12">NBRC 112299</strain>
    </source>
</reference>
<feature type="compositionally biased region" description="Basic and acidic residues" evidence="8">
    <location>
        <begin position="435"/>
        <end position="454"/>
    </location>
</feature>
<name>A0ABQ6IIT6_9MICO</name>
<evidence type="ECO:0000256" key="5">
    <source>
        <dbReference type="ARBA" id="ARBA00022989"/>
    </source>
</evidence>
<evidence type="ECO:0000256" key="4">
    <source>
        <dbReference type="ARBA" id="ARBA00022692"/>
    </source>
</evidence>
<proteinExistence type="predicted"/>
<evidence type="ECO:0000313" key="11">
    <source>
        <dbReference type="EMBL" id="GMA37631.1"/>
    </source>
</evidence>
<evidence type="ECO:0000256" key="9">
    <source>
        <dbReference type="SAM" id="Phobius"/>
    </source>
</evidence>
<evidence type="ECO:0000256" key="2">
    <source>
        <dbReference type="ARBA" id="ARBA00022475"/>
    </source>
</evidence>
<keyword evidence="7" id="KW-0012">Acyltransferase</keyword>